<evidence type="ECO:0000259" key="8">
    <source>
        <dbReference type="PROSITE" id="PS50902"/>
    </source>
</evidence>
<evidence type="ECO:0000256" key="5">
    <source>
        <dbReference type="ARBA" id="ARBA00022643"/>
    </source>
</evidence>
<dbReference type="Pfam" id="PF00258">
    <property type="entry name" value="Flavodoxin_1"/>
    <property type="match status" value="1"/>
</dbReference>
<evidence type="ECO:0000313" key="9">
    <source>
        <dbReference type="EMBL" id="MDM5270833.1"/>
    </source>
</evidence>
<gene>
    <name evidence="9" type="ORF">PGH07_01425</name>
</gene>
<keyword evidence="10" id="KW-1185">Reference proteome</keyword>
<organism evidence="9 10">
    <name type="scientific">Sulfurovum zhangzhouensis</name>
    <dbReference type="NCBI Taxonomy" id="3019067"/>
    <lineage>
        <taxon>Bacteria</taxon>
        <taxon>Pseudomonadati</taxon>
        <taxon>Campylobacterota</taxon>
        <taxon>Epsilonproteobacteria</taxon>
        <taxon>Campylobacterales</taxon>
        <taxon>Sulfurovaceae</taxon>
        <taxon>Sulfurovum</taxon>
    </lineage>
</organism>
<evidence type="ECO:0000256" key="3">
    <source>
        <dbReference type="ARBA" id="ARBA00022448"/>
    </source>
</evidence>
<dbReference type="SUPFAM" id="SSF52218">
    <property type="entry name" value="Flavoproteins"/>
    <property type="match status" value="1"/>
</dbReference>
<proteinExistence type="inferred from homology"/>
<evidence type="ECO:0000256" key="4">
    <source>
        <dbReference type="ARBA" id="ARBA00022630"/>
    </source>
</evidence>
<dbReference type="Gene3D" id="3.40.50.360">
    <property type="match status" value="1"/>
</dbReference>
<dbReference type="NCBIfam" id="TIGR01752">
    <property type="entry name" value="flav_long"/>
    <property type="match status" value="1"/>
</dbReference>
<name>A0ABT7QVG5_9BACT</name>
<feature type="domain" description="Flavodoxin-like" evidence="8">
    <location>
        <begin position="4"/>
        <end position="167"/>
    </location>
</feature>
<dbReference type="InterPro" id="IPR029039">
    <property type="entry name" value="Flavoprotein-like_sf"/>
</dbReference>
<dbReference type="InterPro" id="IPR010086">
    <property type="entry name" value="Flavodoxin_lc"/>
</dbReference>
<dbReference type="PANTHER" id="PTHR42809">
    <property type="entry name" value="FLAVODOXIN 2"/>
    <property type="match status" value="1"/>
</dbReference>
<evidence type="ECO:0000256" key="2">
    <source>
        <dbReference type="ARBA" id="ARBA00005267"/>
    </source>
</evidence>
<keyword evidence="3 7" id="KW-0813">Transport</keyword>
<keyword evidence="6 7" id="KW-0249">Electron transport</keyword>
<dbReference type="EMBL" id="JAQIBD010000001">
    <property type="protein sequence ID" value="MDM5270833.1"/>
    <property type="molecule type" value="Genomic_DNA"/>
</dbReference>
<keyword evidence="4 7" id="KW-0285">Flavoprotein</keyword>
<evidence type="ECO:0000256" key="6">
    <source>
        <dbReference type="ARBA" id="ARBA00022982"/>
    </source>
</evidence>
<dbReference type="PROSITE" id="PS50902">
    <property type="entry name" value="FLAVODOXIN_LIKE"/>
    <property type="match status" value="1"/>
</dbReference>
<evidence type="ECO:0000313" key="10">
    <source>
        <dbReference type="Proteomes" id="UP001169069"/>
    </source>
</evidence>
<comment type="caution">
    <text evidence="9">The sequence shown here is derived from an EMBL/GenBank/DDBJ whole genome shotgun (WGS) entry which is preliminary data.</text>
</comment>
<dbReference type="PRINTS" id="PR00369">
    <property type="entry name" value="FLAVODOXIN"/>
</dbReference>
<dbReference type="PIRSF" id="PIRSF038996">
    <property type="entry name" value="FldA"/>
    <property type="match status" value="1"/>
</dbReference>
<reference evidence="9" key="1">
    <citation type="submission" date="2023-01" db="EMBL/GenBank/DDBJ databases">
        <title>Sulfurovum sp. zt1-1 genome assembly.</title>
        <authorList>
            <person name="Wang J."/>
        </authorList>
    </citation>
    <scope>NUCLEOTIDE SEQUENCE</scope>
    <source>
        <strain evidence="9">Zt1-1</strain>
    </source>
</reference>
<dbReference type="InterPro" id="IPR001094">
    <property type="entry name" value="Flavdoxin-like"/>
</dbReference>
<accession>A0ABT7QVG5</accession>
<dbReference type="InterPro" id="IPR008254">
    <property type="entry name" value="Flavodoxin/NO_synth"/>
</dbReference>
<keyword evidence="5 7" id="KW-0288">FMN</keyword>
<sequence length="172" mass="19192">MANVGIFVGSSSGVTQEAAEQLEELFDGAELINMEEDYDDLGQFEEFDVLLIGSSTWGQGDPQRDWVDPLYEMENEEPDFSGKKVAFFGAGDQDTHGEEFISALGKMKDVFSKLGADTEYGYWPTEGYTYKFSRAEKDGKFCGLAIDNVNQADLTEERISTWAEQLKSEMGI</sequence>
<comment type="cofactor">
    <cofactor evidence="1 7">
        <name>FMN</name>
        <dbReference type="ChEBI" id="CHEBI:58210"/>
    </cofactor>
</comment>
<dbReference type="RefSeq" id="WP_289412109.1">
    <property type="nucleotide sequence ID" value="NZ_JAQIBD010000001.1"/>
</dbReference>
<evidence type="ECO:0000256" key="1">
    <source>
        <dbReference type="ARBA" id="ARBA00001917"/>
    </source>
</evidence>
<evidence type="ECO:0000256" key="7">
    <source>
        <dbReference type="PIRNR" id="PIRNR038996"/>
    </source>
</evidence>
<dbReference type="InterPro" id="IPR050619">
    <property type="entry name" value="Flavodoxin"/>
</dbReference>
<comment type="similarity">
    <text evidence="2 7">Belongs to the flavodoxin family.</text>
</comment>
<comment type="function">
    <text evidence="7">Low-potential electron donor to a number of redox enzymes.</text>
</comment>
<dbReference type="Proteomes" id="UP001169069">
    <property type="component" value="Unassembled WGS sequence"/>
</dbReference>
<dbReference type="PANTHER" id="PTHR42809:SF1">
    <property type="entry name" value="FLAVODOXIN 1"/>
    <property type="match status" value="1"/>
</dbReference>
<protein>
    <recommendedName>
        <fullName evidence="7">Flavodoxin</fullName>
    </recommendedName>
</protein>